<evidence type="ECO:0000256" key="3">
    <source>
        <dbReference type="RuleBase" id="RU369071"/>
    </source>
</evidence>
<protein>
    <recommendedName>
        <fullName evidence="3">Methanethiol oxidase</fullName>
        <shortName evidence="3">MTO</shortName>
        <ecNumber evidence="3">1.8.3.4</ecNumber>
    </recommendedName>
    <alternativeName>
        <fullName evidence="3">Selenium-binding protein 1</fullName>
    </alternativeName>
</protein>
<feature type="non-terminal residue" evidence="4">
    <location>
        <position position="1"/>
    </location>
</feature>
<comment type="catalytic activity">
    <reaction evidence="3">
        <text>methanethiol + O2 + H2O = hydrogen sulfide + formaldehyde + H2O2 + H(+)</text>
        <dbReference type="Rhea" id="RHEA:11812"/>
        <dbReference type="ChEBI" id="CHEBI:15377"/>
        <dbReference type="ChEBI" id="CHEBI:15378"/>
        <dbReference type="ChEBI" id="CHEBI:15379"/>
        <dbReference type="ChEBI" id="CHEBI:16007"/>
        <dbReference type="ChEBI" id="CHEBI:16240"/>
        <dbReference type="ChEBI" id="CHEBI:16842"/>
        <dbReference type="ChEBI" id="CHEBI:29919"/>
        <dbReference type="EC" id="1.8.3.4"/>
    </reaction>
</comment>
<dbReference type="InterPro" id="IPR008826">
    <property type="entry name" value="Se-bd"/>
</dbReference>
<comment type="similarity">
    <text evidence="1 3">Belongs to the selenium-binding protein family.</text>
</comment>
<keyword evidence="3" id="KW-0963">Cytoplasm</keyword>
<keyword evidence="2 3" id="KW-0711">Selenium</keyword>
<keyword evidence="3" id="KW-0007">Acetylation</keyword>
<feature type="non-terminal residue" evidence="4">
    <location>
        <position position="351"/>
    </location>
</feature>
<dbReference type="GO" id="GO:0005634">
    <property type="term" value="C:nucleus"/>
    <property type="evidence" value="ECO:0007669"/>
    <property type="project" value="UniProtKB-SubCell"/>
</dbReference>
<accession>A0A851TPZ5</accession>
<comment type="function">
    <text evidence="3">Catalyzes the oxidation of methanethiol, an organosulfur compound known to be produced in substantial amounts by gut bacteria. Selenium-binding protein which may be involved in the sensing of reactive xenobiotics in the cytoplasm. May be involved in intra-Golgi protein transport.</text>
</comment>
<evidence type="ECO:0000313" key="5">
    <source>
        <dbReference type="Proteomes" id="UP000661971"/>
    </source>
</evidence>
<dbReference type="GO" id="GO:0015031">
    <property type="term" value="P:protein transport"/>
    <property type="evidence" value="ECO:0007669"/>
    <property type="project" value="UniProtKB-UniRule"/>
</dbReference>
<keyword evidence="3" id="KW-0560">Oxidoreductase</keyword>
<keyword evidence="3" id="KW-0472">Membrane</keyword>
<dbReference type="PANTHER" id="PTHR23300">
    <property type="entry name" value="METHANETHIOL OXIDASE"/>
    <property type="match status" value="1"/>
</dbReference>
<dbReference type="EMBL" id="WBNA01000582">
    <property type="protein sequence ID" value="NXD17788.1"/>
    <property type="molecule type" value="Genomic_DNA"/>
</dbReference>
<gene>
    <name evidence="4" type="primary">Selenbp1</name>
    <name evidence="4" type="ORF">NOTNIG_R13549</name>
</gene>
<keyword evidence="3" id="KW-0653">Protein transport</keyword>
<dbReference type="PANTHER" id="PTHR23300:SF0">
    <property type="entry name" value="METHANETHIOL OXIDASE"/>
    <property type="match status" value="1"/>
</dbReference>
<evidence type="ECO:0000256" key="2">
    <source>
        <dbReference type="ARBA" id="ARBA00023266"/>
    </source>
</evidence>
<comment type="pathway">
    <text evidence="3">Organosulfur degradation.</text>
</comment>
<dbReference type="GO" id="GO:0016020">
    <property type="term" value="C:membrane"/>
    <property type="evidence" value="ECO:0007669"/>
    <property type="project" value="UniProtKB-SubCell"/>
</dbReference>
<comment type="subcellular location">
    <subcellularLocation>
        <location evidence="3">Nucleus</location>
    </subcellularLocation>
    <subcellularLocation>
        <location evidence="3">Cytoplasm</location>
        <location evidence="3">Cytosol</location>
    </subcellularLocation>
    <subcellularLocation>
        <location evidence="3">Membrane</location>
        <topology evidence="3">Peripheral membrane protein</topology>
    </subcellularLocation>
    <text evidence="3">May associate with Golgi membrane. May associate with the membrane of autophagosomes.</text>
</comment>
<dbReference type="GO" id="GO:0008430">
    <property type="term" value="F:selenium binding"/>
    <property type="evidence" value="ECO:0007669"/>
    <property type="project" value="UniProtKB-UniRule"/>
</dbReference>
<keyword evidence="5" id="KW-1185">Reference proteome</keyword>
<dbReference type="GO" id="GO:0018549">
    <property type="term" value="F:methanethiol oxidase activity"/>
    <property type="evidence" value="ECO:0007669"/>
    <property type="project" value="UniProtKB-UniRule"/>
</dbReference>
<dbReference type="GO" id="GO:0005829">
    <property type="term" value="C:cytosol"/>
    <property type="evidence" value="ECO:0007669"/>
    <property type="project" value="UniProtKB-SubCell"/>
</dbReference>
<reference evidence="5" key="1">
    <citation type="submission" date="2023-07" db="EMBL/GenBank/DDBJ databases">
        <title>Bird 10,000 Genomes (B10K) Project - Family phase.</title>
        <authorList>
            <person name="Zhang G."/>
        </authorList>
    </citation>
    <scope>NUCLEOTIDE SEQUENCE [LARGE SCALE GENOMIC DNA]</scope>
</reference>
<dbReference type="Pfam" id="PF05694">
    <property type="entry name" value="SBP56"/>
    <property type="match status" value="2"/>
</dbReference>
<keyword evidence="3" id="KW-0539">Nucleus</keyword>
<name>A0A851TPZ5_9AVES</name>
<dbReference type="AlphaFoldDB" id="A0A851TPZ5"/>
<dbReference type="SUPFAM" id="SSF75011">
    <property type="entry name" value="3-carboxy-cis,cis-mucoante lactonizing enzyme"/>
    <property type="match status" value="1"/>
</dbReference>
<evidence type="ECO:0000313" key="4">
    <source>
        <dbReference type="EMBL" id="NXD17788.1"/>
    </source>
</evidence>
<organism evidence="4 5">
    <name type="scientific">Nothocercus nigrocapillus</name>
    <dbReference type="NCBI Taxonomy" id="1977171"/>
    <lineage>
        <taxon>Eukaryota</taxon>
        <taxon>Metazoa</taxon>
        <taxon>Chordata</taxon>
        <taxon>Craniata</taxon>
        <taxon>Vertebrata</taxon>
        <taxon>Euteleostomi</taxon>
        <taxon>Archelosauria</taxon>
        <taxon>Archosauria</taxon>
        <taxon>Dinosauria</taxon>
        <taxon>Saurischia</taxon>
        <taxon>Theropoda</taxon>
        <taxon>Coelurosauria</taxon>
        <taxon>Aves</taxon>
        <taxon>Palaeognathae</taxon>
        <taxon>Tinamiformes</taxon>
        <taxon>Tinamidae</taxon>
        <taxon>Nothocercus</taxon>
    </lineage>
</organism>
<sequence length="351" mass="38846">PREEVAYVTCTYRETGIDQPDFLATIDLNPRSCNYGQVIHHLPMPNLKDELHSSGWSAGNTCFEDCTMGRKKLILPSLISSRIYVVDVGTQSHAPRLYKMIEPVDIFWKCDKGYLNVPHALPNGDVLIANMGDPAGNGKGGFIVLDGESFELKGNWEKDCEVPPTGHDFWFQPRHNVLISSAGLVLKRAGPAFNPDDLHKGVFGRRLNVWNLSCRTLIQCFDLGEDSVPFSVFVGGSILRGGPVTVCRDEELKSQPEPLVIKCKTVHGGPYKMQLSLDGKRLYVTNSFCSSWDKQLYPDLVREGSVMLLIDVDTKNGGLCVNKNFLVDFGKEPCGPALARDIHFPCGDSTT</sequence>
<dbReference type="EC" id="1.8.3.4" evidence="3"/>
<proteinExistence type="inferred from homology"/>
<keyword evidence="3" id="KW-0813">Transport</keyword>
<comment type="caution">
    <text evidence="4">The sequence shown here is derived from an EMBL/GenBank/DDBJ whole genome shotgun (WGS) entry which is preliminary data.</text>
</comment>
<dbReference type="Proteomes" id="UP000661971">
    <property type="component" value="Unassembled WGS sequence"/>
</dbReference>
<evidence type="ECO:0000256" key="1">
    <source>
        <dbReference type="ARBA" id="ARBA00005606"/>
    </source>
</evidence>